<dbReference type="InterPro" id="IPR016266">
    <property type="entry name" value="POLE2"/>
</dbReference>
<protein>
    <recommendedName>
        <fullName evidence="6">DNA polymerase II subunit 2</fullName>
    </recommendedName>
</protein>
<accession>A0A834N959</accession>
<dbReference type="Pfam" id="PF04042">
    <property type="entry name" value="DNA_pol_E_B"/>
    <property type="match status" value="1"/>
</dbReference>
<dbReference type="SUPFAM" id="SSF56300">
    <property type="entry name" value="Metallo-dependent phosphatases"/>
    <property type="match status" value="1"/>
</dbReference>
<evidence type="ECO:0000256" key="5">
    <source>
        <dbReference type="ARBA" id="ARBA00023242"/>
    </source>
</evidence>
<dbReference type="InterPro" id="IPR029052">
    <property type="entry name" value="Metallo-depent_PP-like"/>
</dbReference>
<dbReference type="Proteomes" id="UP000614350">
    <property type="component" value="Unassembled WGS sequence"/>
</dbReference>
<evidence type="ECO:0000313" key="8">
    <source>
        <dbReference type="EMBL" id="KAF7398958.1"/>
    </source>
</evidence>
<feature type="domain" description="DNA polymerase alpha/delta/epsilon subunit B" evidence="7">
    <location>
        <begin position="69"/>
        <end position="270"/>
    </location>
</feature>
<keyword evidence="4" id="KW-0238">DNA-binding</keyword>
<dbReference type="PANTHER" id="PTHR12708:SF0">
    <property type="entry name" value="DNA POLYMERASE EPSILON SUBUNIT 2"/>
    <property type="match status" value="1"/>
</dbReference>
<evidence type="ECO:0000256" key="6">
    <source>
        <dbReference type="ARBA" id="ARBA00032930"/>
    </source>
</evidence>
<comment type="similarity">
    <text evidence="2">Belongs to the DNA polymerase epsilon subunit B family.</text>
</comment>
<dbReference type="InterPro" id="IPR007185">
    <property type="entry name" value="DNA_pol_a/d/e_bsu"/>
</dbReference>
<dbReference type="GO" id="GO:0008622">
    <property type="term" value="C:epsilon DNA polymerase complex"/>
    <property type="evidence" value="ECO:0007669"/>
    <property type="project" value="InterPro"/>
</dbReference>
<keyword evidence="5" id="KW-0539">Nucleus</keyword>
<gene>
    <name evidence="8" type="ORF">HZH66_006855</name>
</gene>
<reference evidence="8" key="1">
    <citation type="journal article" date="2020" name="G3 (Bethesda)">
        <title>High-Quality Assemblies for Three Invasive Social Wasps from the &lt;i&gt;Vespula&lt;/i&gt; Genus.</title>
        <authorList>
            <person name="Harrop T.W.R."/>
            <person name="Guhlin J."/>
            <person name="McLaughlin G.M."/>
            <person name="Permina E."/>
            <person name="Stockwell P."/>
            <person name="Gilligan J."/>
            <person name="Le Lec M.F."/>
            <person name="Gruber M.A.M."/>
            <person name="Quinn O."/>
            <person name="Lovegrove M."/>
            <person name="Duncan E.J."/>
            <person name="Remnant E.J."/>
            <person name="Van Eeckhoven J."/>
            <person name="Graham B."/>
            <person name="Knapp R.A."/>
            <person name="Langford K.W."/>
            <person name="Kronenberg Z."/>
            <person name="Press M.O."/>
            <person name="Eacker S.M."/>
            <person name="Wilson-Rankin E.E."/>
            <person name="Purcell J."/>
            <person name="Lester P.J."/>
            <person name="Dearden P.K."/>
        </authorList>
    </citation>
    <scope>NUCLEOTIDE SEQUENCE</scope>
    <source>
        <strain evidence="8">Marl-1</strain>
    </source>
</reference>
<comment type="subcellular location">
    <subcellularLocation>
        <location evidence="1">Nucleus</location>
    </subcellularLocation>
</comment>
<keyword evidence="9" id="KW-1185">Reference proteome</keyword>
<evidence type="ECO:0000256" key="2">
    <source>
        <dbReference type="ARBA" id="ARBA00009560"/>
    </source>
</evidence>
<dbReference type="PANTHER" id="PTHR12708">
    <property type="entry name" value="DNA POLYMERASE EPSILON SUBUNIT B"/>
    <property type="match status" value="1"/>
</dbReference>
<evidence type="ECO:0000256" key="4">
    <source>
        <dbReference type="ARBA" id="ARBA00023125"/>
    </source>
</evidence>
<dbReference type="Gene3D" id="3.60.21.60">
    <property type="match status" value="1"/>
</dbReference>
<dbReference type="GO" id="GO:0042276">
    <property type="term" value="P:error-prone translesion synthesis"/>
    <property type="evidence" value="ECO:0007669"/>
    <property type="project" value="TreeGrafter"/>
</dbReference>
<evidence type="ECO:0000256" key="3">
    <source>
        <dbReference type="ARBA" id="ARBA00022705"/>
    </source>
</evidence>
<keyword evidence="3" id="KW-0235">DNA replication</keyword>
<evidence type="ECO:0000256" key="1">
    <source>
        <dbReference type="ARBA" id="ARBA00004123"/>
    </source>
</evidence>
<dbReference type="GO" id="GO:0006261">
    <property type="term" value="P:DNA-templated DNA replication"/>
    <property type="evidence" value="ECO:0007669"/>
    <property type="project" value="InterPro"/>
</dbReference>
<proteinExistence type="inferred from homology"/>
<organism evidence="8 9">
    <name type="scientific">Vespula vulgaris</name>
    <name type="common">Yellow jacket</name>
    <name type="synonym">Wasp</name>
    <dbReference type="NCBI Taxonomy" id="7454"/>
    <lineage>
        <taxon>Eukaryota</taxon>
        <taxon>Metazoa</taxon>
        <taxon>Ecdysozoa</taxon>
        <taxon>Arthropoda</taxon>
        <taxon>Hexapoda</taxon>
        <taxon>Insecta</taxon>
        <taxon>Pterygota</taxon>
        <taxon>Neoptera</taxon>
        <taxon>Endopterygota</taxon>
        <taxon>Hymenoptera</taxon>
        <taxon>Apocrita</taxon>
        <taxon>Aculeata</taxon>
        <taxon>Vespoidea</taxon>
        <taxon>Vespidae</taxon>
        <taxon>Vespinae</taxon>
        <taxon>Vespula</taxon>
    </lineage>
</organism>
<sequence length="311" mass="34704">MEGSIVLVSGTYTSGVLYVKEIGFPPPESSDNSRADFGDANTFGGPHPTSLKLSEKLKVYEESNQNGMIIFLSDLWLDNSAVLCKFKIMLDGLMDIPPIAFVICGDFLSFPENEFSPAAMKEGFKKLADLIVQYPTIKESSKFIFVPGPCDLGAPKILPRRSLSKYVVEDVQKVIPEAVFATNPCRIQYCTKEIVVYREDILIKMCRNTLRFPSGEESKVPNHFAKSIICQAHLVPLTLTASPVYWTHDYALRLHPTPDLIVVADKYEPYSTVYSNCHVINPGSFPNNKFSFKTYVPSANIIEDCEIPSPQ</sequence>
<dbReference type="GO" id="GO:0003677">
    <property type="term" value="F:DNA binding"/>
    <property type="evidence" value="ECO:0007669"/>
    <property type="project" value="UniProtKB-KW"/>
</dbReference>
<dbReference type="AlphaFoldDB" id="A0A834N959"/>
<name>A0A834N959_VESVU</name>
<evidence type="ECO:0000259" key="7">
    <source>
        <dbReference type="Pfam" id="PF04042"/>
    </source>
</evidence>
<comment type="caution">
    <text evidence="8">The sequence shown here is derived from an EMBL/GenBank/DDBJ whole genome shotgun (WGS) entry which is preliminary data.</text>
</comment>
<dbReference type="EMBL" id="JACSEA010000006">
    <property type="protein sequence ID" value="KAF7398958.1"/>
    <property type="molecule type" value="Genomic_DNA"/>
</dbReference>
<evidence type="ECO:0000313" key="9">
    <source>
        <dbReference type="Proteomes" id="UP000614350"/>
    </source>
</evidence>